<dbReference type="InterPro" id="IPR011006">
    <property type="entry name" value="CheY-like_superfamily"/>
</dbReference>
<dbReference type="PANTHER" id="PTHR43280">
    <property type="entry name" value="ARAC-FAMILY TRANSCRIPTIONAL REGULATOR"/>
    <property type="match status" value="1"/>
</dbReference>
<evidence type="ECO:0000313" key="8">
    <source>
        <dbReference type="Proteomes" id="UP000293568"/>
    </source>
</evidence>
<keyword evidence="4" id="KW-0597">Phosphoprotein</keyword>
<accession>A0A4P6EYR0</accession>
<dbReference type="SMART" id="SM00342">
    <property type="entry name" value="HTH_ARAC"/>
    <property type="match status" value="1"/>
</dbReference>
<gene>
    <name evidence="7" type="ORF">ET464_18005</name>
</gene>
<dbReference type="AlphaFoldDB" id="A0A4P6EYR0"/>
<dbReference type="PROSITE" id="PS01124">
    <property type="entry name" value="HTH_ARAC_FAMILY_2"/>
    <property type="match status" value="1"/>
</dbReference>
<feature type="modified residue" description="4-aspartylphosphate" evidence="4">
    <location>
        <position position="55"/>
    </location>
</feature>
<dbReference type="SMART" id="SM00448">
    <property type="entry name" value="REC"/>
    <property type="match status" value="1"/>
</dbReference>
<feature type="domain" description="HTH araC/xylS-type" evidence="5">
    <location>
        <begin position="399"/>
        <end position="498"/>
    </location>
</feature>
<keyword evidence="8" id="KW-1185">Reference proteome</keyword>
<dbReference type="Pfam" id="PF12833">
    <property type="entry name" value="HTH_18"/>
    <property type="match status" value="1"/>
</dbReference>
<dbReference type="GO" id="GO:0043565">
    <property type="term" value="F:sequence-specific DNA binding"/>
    <property type="evidence" value="ECO:0007669"/>
    <property type="project" value="InterPro"/>
</dbReference>
<dbReference type="OrthoDB" id="342399at2"/>
<dbReference type="InterPro" id="IPR001789">
    <property type="entry name" value="Sig_transdc_resp-reg_receiver"/>
</dbReference>
<evidence type="ECO:0000256" key="4">
    <source>
        <dbReference type="PROSITE-ProRule" id="PRU00169"/>
    </source>
</evidence>
<dbReference type="GO" id="GO:0003700">
    <property type="term" value="F:DNA-binding transcription factor activity"/>
    <property type="evidence" value="ECO:0007669"/>
    <property type="project" value="InterPro"/>
</dbReference>
<feature type="domain" description="Response regulatory" evidence="6">
    <location>
        <begin position="3"/>
        <end position="120"/>
    </location>
</feature>
<evidence type="ECO:0000259" key="5">
    <source>
        <dbReference type="PROSITE" id="PS01124"/>
    </source>
</evidence>
<evidence type="ECO:0000259" key="6">
    <source>
        <dbReference type="PROSITE" id="PS50110"/>
    </source>
</evidence>
<dbReference type="InterPro" id="IPR020449">
    <property type="entry name" value="Tscrpt_reg_AraC-type_HTH"/>
</dbReference>
<protein>
    <submittedName>
        <fullName evidence="7">Response regulator</fullName>
    </submittedName>
</protein>
<dbReference type="Gene3D" id="3.40.50.2300">
    <property type="match status" value="1"/>
</dbReference>
<evidence type="ECO:0000256" key="2">
    <source>
        <dbReference type="ARBA" id="ARBA00023125"/>
    </source>
</evidence>
<evidence type="ECO:0000256" key="3">
    <source>
        <dbReference type="ARBA" id="ARBA00023163"/>
    </source>
</evidence>
<dbReference type="KEGG" id="pprt:ET464_18005"/>
<name>A0A4P6EYR0_9BACL</name>
<dbReference type="InterPro" id="IPR009057">
    <property type="entry name" value="Homeodomain-like_sf"/>
</dbReference>
<keyword evidence="3" id="KW-0804">Transcription</keyword>
<dbReference type="PROSITE" id="PS50110">
    <property type="entry name" value="RESPONSE_REGULATORY"/>
    <property type="match status" value="1"/>
</dbReference>
<dbReference type="GO" id="GO:0000160">
    <property type="term" value="P:phosphorelay signal transduction system"/>
    <property type="evidence" value="ECO:0007669"/>
    <property type="project" value="InterPro"/>
</dbReference>
<dbReference type="SUPFAM" id="SSF46689">
    <property type="entry name" value="Homeodomain-like"/>
    <property type="match status" value="2"/>
</dbReference>
<dbReference type="PANTHER" id="PTHR43280:SF28">
    <property type="entry name" value="HTH-TYPE TRANSCRIPTIONAL ACTIVATOR RHAS"/>
    <property type="match status" value="1"/>
</dbReference>
<proteinExistence type="predicted"/>
<sequence>MLNIVVVDDEERIRLGLGKLIRQAGEHYRVVGQFASGSDLLEQMEALKPDLIITDVKMPRMNGLQLMEKVKEGGWPAKVAVLSGYDDFHFVREALRQGAVEYLLKPVDLKELQRLLEHVHEQTELERGEDPLEAEKLLSFLLCSDEKRMTRQLFEEVCARLDRMPLLRQHYAVLLMRNMPMLPDGKLQQLMDERWGERRIIPYDAGRLAVLLPIGQLDHPQSVREKAVMLMQCLPAGTRAKIGISDVYCGSRWLPQAMLEAEQSFEHAWYSREMRSCSDGKRCKTAKEERLRLLRMVDQELIPALQLGESGPAIAIVNRWLDDSERLRLSWEELREGCSDLEALIAEALKQRSLHIAEEDAVFPEAYENWEAFAEALRRNVAGKAAAFEASSHENRAVEKIKQYILEHYTEELELQRLAEFVFLTPSYLSKLFKTETGETITDYIISVRIQQAKLLLRRDHNLKTYEIGERVGYADPAYFTKVFKKTTGKTPKEYRDLVR</sequence>
<organism evidence="7 8">
    <name type="scientific">Paenibacillus protaetiae</name>
    <dbReference type="NCBI Taxonomy" id="2509456"/>
    <lineage>
        <taxon>Bacteria</taxon>
        <taxon>Bacillati</taxon>
        <taxon>Bacillota</taxon>
        <taxon>Bacilli</taxon>
        <taxon>Bacillales</taxon>
        <taxon>Paenibacillaceae</taxon>
        <taxon>Paenibacillus</taxon>
    </lineage>
</organism>
<dbReference type="EMBL" id="CP035492">
    <property type="protein sequence ID" value="QAY67996.1"/>
    <property type="molecule type" value="Genomic_DNA"/>
</dbReference>
<dbReference type="PRINTS" id="PR00032">
    <property type="entry name" value="HTHARAC"/>
</dbReference>
<dbReference type="Pfam" id="PF00072">
    <property type="entry name" value="Response_reg"/>
    <property type="match status" value="1"/>
</dbReference>
<evidence type="ECO:0000256" key="1">
    <source>
        <dbReference type="ARBA" id="ARBA00023015"/>
    </source>
</evidence>
<dbReference type="Gene3D" id="1.10.10.60">
    <property type="entry name" value="Homeodomain-like"/>
    <property type="match status" value="2"/>
</dbReference>
<dbReference type="CDD" id="cd17536">
    <property type="entry name" value="REC_YesN-like"/>
    <property type="match status" value="1"/>
</dbReference>
<keyword evidence="2" id="KW-0238">DNA-binding</keyword>
<dbReference type="SUPFAM" id="SSF52172">
    <property type="entry name" value="CheY-like"/>
    <property type="match status" value="1"/>
</dbReference>
<dbReference type="InterPro" id="IPR018060">
    <property type="entry name" value="HTH_AraC"/>
</dbReference>
<dbReference type="Proteomes" id="UP000293568">
    <property type="component" value="Chromosome"/>
</dbReference>
<reference evidence="7 8" key="1">
    <citation type="submission" date="2019-01" db="EMBL/GenBank/DDBJ databases">
        <title>Genome sequencing of strain FW100M-2.</title>
        <authorList>
            <person name="Heo J."/>
            <person name="Kim S.-J."/>
            <person name="Kim J.-S."/>
            <person name="Hong S.-B."/>
            <person name="Kwon S.-W."/>
        </authorList>
    </citation>
    <scope>NUCLEOTIDE SEQUENCE [LARGE SCALE GENOMIC DNA]</scope>
    <source>
        <strain evidence="7 8">FW100M-2</strain>
    </source>
</reference>
<evidence type="ECO:0000313" key="7">
    <source>
        <dbReference type="EMBL" id="QAY67996.1"/>
    </source>
</evidence>
<dbReference type="RefSeq" id="WP_129443341.1">
    <property type="nucleotide sequence ID" value="NZ_CP035492.1"/>
</dbReference>
<keyword evidence="1" id="KW-0805">Transcription regulation</keyword>